<dbReference type="Gene3D" id="3.40.50.300">
    <property type="entry name" value="P-loop containing nucleotide triphosphate hydrolases"/>
    <property type="match status" value="1"/>
</dbReference>
<evidence type="ECO:0000256" key="4">
    <source>
        <dbReference type="ARBA" id="ARBA00022840"/>
    </source>
</evidence>
<dbReference type="EMBL" id="OV170228">
    <property type="protein sequence ID" value="CAH0729516.1"/>
    <property type="molecule type" value="Genomic_DNA"/>
</dbReference>
<name>A0A8J9UZT4_9NEOP</name>
<evidence type="ECO:0000313" key="5">
    <source>
        <dbReference type="EMBL" id="CAH0729516.1"/>
    </source>
</evidence>
<feature type="non-terminal residue" evidence="5">
    <location>
        <position position="205"/>
    </location>
</feature>
<dbReference type="InterPro" id="IPR027417">
    <property type="entry name" value="P-loop_NTPase"/>
</dbReference>
<evidence type="ECO:0000313" key="6">
    <source>
        <dbReference type="Proteomes" id="UP000838878"/>
    </source>
</evidence>
<organism evidence="5 6">
    <name type="scientific">Brenthis ino</name>
    <name type="common">lesser marbled fritillary</name>
    <dbReference type="NCBI Taxonomy" id="405034"/>
    <lineage>
        <taxon>Eukaryota</taxon>
        <taxon>Metazoa</taxon>
        <taxon>Ecdysozoa</taxon>
        <taxon>Arthropoda</taxon>
        <taxon>Hexapoda</taxon>
        <taxon>Insecta</taxon>
        <taxon>Pterygota</taxon>
        <taxon>Neoptera</taxon>
        <taxon>Endopterygota</taxon>
        <taxon>Lepidoptera</taxon>
        <taxon>Glossata</taxon>
        <taxon>Ditrysia</taxon>
        <taxon>Papilionoidea</taxon>
        <taxon>Nymphalidae</taxon>
        <taxon>Heliconiinae</taxon>
        <taxon>Argynnini</taxon>
        <taxon>Brenthis</taxon>
    </lineage>
</organism>
<keyword evidence="4" id="KW-0067">ATP-binding</keyword>
<evidence type="ECO:0000256" key="3">
    <source>
        <dbReference type="ARBA" id="ARBA00022741"/>
    </source>
</evidence>
<dbReference type="Pfam" id="PF01715">
    <property type="entry name" value="IPPT"/>
    <property type="match status" value="2"/>
</dbReference>
<sequence>MIYKGLDIVTAKATRQERELVPHYLLDILEPHQMFTVVDFRNRALKIIDSLTEQGKMPVIVGGTIYYIESVVYKILVEDTLDADGLLWEKSKRKRDYDSDENPSKRTNADVDLEYIGTTKNTDICPSPINESKCDLNQEFEVNKEQIKDDVDNESKFTNEEIHARLKAVDPEMASRLHPNNRRKVLSSSNSCMDISLEEKGKLNQ</sequence>
<dbReference type="InterPro" id="IPR039657">
    <property type="entry name" value="Dimethylallyltransferase"/>
</dbReference>
<comment type="similarity">
    <text evidence="1">Belongs to the IPP transferase family.</text>
</comment>
<dbReference type="Proteomes" id="UP000838878">
    <property type="component" value="Chromosome 8"/>
</dbReference>
<evidence type="ECO:0000256" key="2">
    <source>
        <dbReference type="ARBA" id="ARBA00022679"/>
    </source>
</evidence>
<dbReference type="GO" id="GO:0005524">
    <property type="term" value="F:ATP binding"/>
    <property type="evidence" value="ECO:0007669"/>
    <property type="project" value="UniProtKB-KW"/>
</dbReference>
<keyword evidence="6" id="KW-1185">Reference proteome</keyword>
<evidence type="ECO:0000256" key="1">
    <source>
        <dbReference type="ARBA" id="ARBA00005842"/>
    </source>
</evidence>
<accession>A0A8J9UZT4</accession>
<dbReference type="PANTHER" id="PTHR11088">
    <property type="entry name" value="TRNA DIMETHYLALLYLTRANSFERASE"/>
    <property type="match status" value="1"/>
</dbReference>
<dbReference type="GO" id="GO:0052381">
    <property type="term" value="F:tRNA dimethylallyltransferase activity"/>
    <property type="evidence" value="ECO:0007669"/>
    <property type="project" value="TreeGrafter"/>
</dbReference>
<protein>
    <submittedName>
        <fullName evidence="5">Uncharacterized protein</fullName>
    </submittedName>
</protein>
<proteinExistence type="inferred from homology"/>
<dbReference type="AlphaFoldDB" id="A0A8J9UZT4"/>
<keyword evidence="3" id="KW-0547">Nucleotide-binding</keyword>
<keyword evidence="2" id="KW-0808">Transferase</keyword>
<dbReference type="OrthoDB" id="775260at2759"/>
<reference evidence="5" key="1">
    <citation type="submission" date="2021-12" db="EMBL/GenBank/DDBJ databases">
        <authorList>
            <person name="Martin H S."/>
        </authorList>
    </citation>
    <scope>NUCLEOTIDE SEQUENCE</scope>
</reference>
<dbReference type="GO" id="GO:0006400">
    <property type="term" value="P:tRNA modification"/>
    <property type="evidence" value="ECO:0007669"/>
    <property type="project" value="TreeGrafter"/>
</dbReference>
<dbReference type="GO" id="GO:0005739">
    <property type="term" value="C:mitochondrion"/>
    <property type="evidence" value="ECO:0007669"/>
    <property type="project" value="TreeGrafter"/>
</dbReference>
<dbReference type="Gene3D" id="1.10.20.140">
    <property type="match status" value="1"/>
</dbReference>
<dbReference type="PANTHER" id="PTHR11088:SF89">
    <property type="entry name" value="TRNA DIMETHYLALLYLTRANSFERASE"/>
    <property type="match status" value="1"/>
</dbReference>
<gene>
    <name evidence="5" type="ORF">BINO364_LOCUS14593</name>
</gene>